<dbReference type="AlphaFoldDB" id="A0A3N4I3J4"/>
<keyword evidence="1" id="KW-0472">Membrane</keyword>
<gene>
    <name evidence="2" type="ORF">BJ508DRAFT_132766</name>
</gene>
<organism evidence="2 3">
    <name type="scientific">Ascobolus immersus RN42</name>
    <dbReference type="NCBI Taxonomy" id="1160509"/>
    <lineage>
        <taxon>Eukaryota</taxon>
        <taxon>Fungi</taxon>
        <taxon>Dikarya</taxon>
        <taxon>Ascomycota</taxon>
        <taxon>Pezizomycotina</taxon>
        <taxon>Pezizomycetes</taxon>
        <taxon>Pezizales</taxon>
        <taxon>Ascobolaceae</taxon>
        <taxon>Ascobolus</taxon>
    </lineage>
</organism>
<evidence type="ECO:0000256" key="1">
    <source>
        <dbReference type="SAM" id="Phobius"/>
    </source>
</evidence>
<keyword evidence="3" id="KW-1185">Reference proteome</keyword>
<reference evidence="2 3" key="1">
    <citation type="journal article" date="2018" name="Nat. Ecol. Evol.">
        <title>Pezizomycetes genomes reveal the molecular basis of ectomycorrhizal truffle lifestyle.</title>
        <authorList>
            <person name="Murat C."/>
            <person name="Payen T."/>
            <person name="Noel B."/>
            <person name="Kuo A."/>
            <person name="Morin E."/>
            <person name="Chen J."/>
            <person name="Kohler A."/>
            <person name="Krizsan K."/>
            <person name="Balestrini R."/>
            <person name="Da Silva C."/>
            <person name="Montanini B."/>
            <person name="Hainaut M."/>
            <person name="Levati E."/>
            <person name="Barry K.W."/>
            <person name="Belfiori B."/>
            <person name="Cichocki N."/>
            <person name="Clum A."/>
            <person name="Dockter R.B."/>
            <person name="Fauchery L."/>
            <person name="Guy J."/>
            <person name="Iotti M."/>
            <person name="Le Tacon F."/>
            <person name="Lindquist E.A."/>
            <person name="Lipzen A."/>
            <person name="Malagnac F."/>
            <person name="Mello A."/>
            <person name="Molinier V."/>
            <person name="Miyauchi S."/>
            <person name="Poulain J."/>
            <person name="Riccioni C."/>
            <person name="Rubini A."/>
            <person name="Sitrit Y."/>
            <person name="Splivallo R."/>
            <person name="Traeger S."/>
            <person name="Wang M."/>
            <person name="Zifcakova L."/>
            <person name="Wipf D."/>
            <person name="Zambonelli A."/>
            <person name="Paolocci F."/>
            <person name="Nowrousian M."/>
            <person name="Ottonello S."/>
            <person name="Baldrian P."/>
            <person name="Spatafora J.W."/>
            <person name="Henrissat B."/>
            <person name="Nagy L.G."/>
            <person name="Aury J.M."/>
            <person name="Wincker P."/>
            <person name="Grigoriev I.V."/>
            <person name="Bonfante P."/>
            <person name="Martin F.M."/>
        </authorList>
    </citation>
    <scope>NUCLEOTIDE SEQUENCE [LARGE SCALE GENOMIC DNA]</scope>
    <source>
        <strain evidence="2 3">RN42</strain>
    </source>
</reference>
<protein>
    <submittedName>
        <fullName evidence="2">Uncharacterized protein</fullName>
    </submittedName>
</protein>
<keyword evidence="1" id="KW-0812">Transmembrane</keyword>
<accession>A0A3N4I3J4</accession>
<keyword evidence="1" id="KW-1133">Transmembrane helix</keyword>
<evidence type="ECO:0000313" key="2">
    <source>
        <dbReference type="EMBL" id="RPA79956.1"/>
    </source>
</evidence>
<proteinExistence type="predicted"/>
<sequence>MVGFQKCLVVGHGKSIMAVVGRTGLVVFSPFLSLLHLYNRSLSPLFILYFVCYVVILYSSVLRSFALLLCTCLVLHRFPIYTVH</sequence>
<name>A0A3N4I3J4_ASCIM</name>
<dbReference type="Proteomes" id="UP000275078">
    <property type="component" value="Unassembled WGS sequence"/>
</dbReference>
<feature type="transmembrane region" description="Helical" evidence="1">
    <location>
        <begin position="47"/>
        <end position="75"/>
    </location>
</feature>
<evidence type="ECO:0000313" key="3">
    <source>
        <dbReference type="Proteomes" id="UP000275078"/>
    </source>
</evidence>
<dbReference type="EMBL" id="ML119693">
    <property type="protein sequence ID" value="RPA79956.1"/>
    <property type="molecule type" value="Genomic_DNA"/>
</dbReference>
<feature type="transmembrane region" description="Helical" evidence="1">
    <location>
        <begin position="16"/>
        <end position="35"/>
    </location>
</feature>